<dbReference type="RefSeq" id="WP_422863435.1">
    <property type="nucleotide sequence ID" value="NZ_JAMSKV010000004.1"/>
</dbReference>
<dbReference type="EMBL" id="JAMSKV010000004">
    <property type="protein sequence ID" value="MCQ8277970.1"/>
    <property type="molecule type" value="Genomic_DNA"/>
</dbReference>
<evidence type="ECO:0000313" key="2">
    <source>
        <dbReference type="Proteomes" id="UP001524587"/>
    </source>
</evidence>
<name>A0ABT1W525_9PROT</name>
<protein>
    <submittedName>
        <fullName evidence="1">Uncharacterized protein</fullName>
    </submittedName>
</protein>
<gene>
    <name evidence="1" type="ORF">NFI95_05860</name>
</gene>
<reference evidence="1 2" key="1">
    <citation type="submission" date="2022-06" db="EMBL/GenBank/DDBJ databases">
        <title>Endosaccharibacter gen. nov., sp. nov., endophytic bacteria isolated from sugarcane.</title>
        <authorList>
            <person name="Pitiwittayakul N."/>
            <person name="Yukphan P."/>
            <person name="Charoenyingcharoen P."/>
            <person name="Tanasupawat S."/>
        </authorList>
    </citation>
    <scope>NUCLEOTIDE SEQUENCE [LARGE SCALE GENOMIC DNA]</scope>
    <source>
        <strain evidence="1 2">KSS8</strain>
    </source>
</reference>
<proteinExistence type="predicted"/>
<accession>A0ABT1W525</accession>
<comment type="caution">
    <text evidence="1">The sequence shown here is derived from an EMBL/GenBank/DDBJ whole genome shotgun (WGS) entry which is preliminary data.</text>
</comment>
<organism evidence="1 2">
    <name type="scientific">Endosaccharibacter trunci</name>
    <dbReference type="NCBI Taxonomy" id="2812733"/>
    <lineage>
        <taxon>Bacteria</taxon>
        <taxon>Pseudomonadati</taxon>
        <taxon>Pseudomonadota</taxon>
        <taxon>Alphaproteobacteria</taxon>
        <taxon>Acetobacterales</taxon>
        <taxon>Acetobacteraceae</taxon>
        <taxon>Endosaccharibacter</taxon>
    </lineage>
</organism>
<dbReference type="Proteomes" id="UP001524587">
    <property type="component" value="Unassembled WGS sequence"/>
</dbReference>
<keyword evidence="2" id="KW-1185">Reference proteome</keyword>
<evidence type="ECO:0000313" key="1">
    <source>
        <dbReference type="EMBL" id="MCQ8277970.1"/>
    </source>
</evidence>
<sequence>MSFENWCMAIAHALQVNIEELEPENWEGLYQSGLTPEEAIEDALGANWQAAATEGE</sequence>